<evidence type="ECO:0000313" key="2">
    <source>
        <dbReference type="Proteomes" id="UP000824091"/>
    </source>
</evidence>
<evidence type="ECO:0000313" key="1">
    <source>
        <dbReference type="EMBL" id="HIU27560.1"/>
    </source>
</evidence>
<dbReference type="AlphaFoldDB" id="A0A9D1L811"/>
<protein>
    <submittedName>
        <fullName evidence="1">Uncharacterized protein</fullName>
    </submittedName>
</protein>
<sequence length="323" mass="35945">MKKLDLTVCMREKEYGQALARGLAYITPNLDITVCDAGYGNSKMAPGSVIITDDRGLTGENILQLDQILPAGEILEQAACIWHKISGEVFIPETEGTVKIWKVASCCGGSGTTVISLAMARLLAAEGEKRILYLNAGPVDDYVMYVHAPFEKAAPKRRFIFHVCSMEEKIFQDRFAVRDGNGVYFLKPEPEGSSLACEGNIRRITDFFRLNGYFTDVMIDAGKNPFVSFGEDIAIEVINGRDCRTVSIENGGAYTLMNFAEKEKHSLNGEKIFYIPKDTDSFSAGEDSVEISMNGIFAAALEKFIEKIRGREHLDMDWRMEQQ</sequence>
<reference evidence="1" key="1">
    <citation type="submission" date="2020-10" db="EMBL/GenBank/DDBJ databases">
        <authorList>
            <person name="Gilroy R."/>
        </authorList>
    </citation>
    <scope>NUCLEOTIDE SEQUENCE</scope>
    <source>
        <strain evidence="1">11300</strain>
    </source>
</reference>
<organism evidence="1 2">
    <name type="scientific">Candidatus Fimisoma avicola</name>
    <dbReference type="NCBI Taxonomy" id="2840826"/>
    <lineage>
        <taxon>Bacteria</taxon>
        <taxon>Bacillati</taxon>
        <taxon>Bacillota</taxon>
        <taxon>Clostridia</taxon>
        <taxon>Eubacteriales</taxon>
        <taxon>Candidatus Fimisoma</taxon>
    </lineage>
</organism>
<dbReference type="Proteomes" id="UP000824091">
    <property type="component" value="Unassembled WGS sequence"/>
</dbReference>
<accession>A0A9D1L811</accession>
<proteinExistence type="predicted"/>
<name>A0A9D1L811_9FIRM</name>
<comment type="caution">
    <text evidence="1">The sequence shown here is derived from an EMBL/GenBank/DDBJ whole genome shotgun (WGS) entry which is preliminary data.</text>
</comment>
<reference evidence="1" key="2">
    <citation type="journal article" date="2021" name="PeerJ">
        <title>Extensive microbial diversity within the chicken gut microbiome revealed by metagenomics and culture.</title>
        <authorList>
            <person name="Gilroy R."/>
            <person name="Ravi A."/>
            <person name="Getino M."/>
            <person name="Pursley I."/>
            <person name="Horton D.L."/>
            <person name="Alikhan N.F."/>
            <person name="Baker D."/>
            <person name="Gharbi K."/>
            <person name="Hall N."/>
            <person name="Watson M."/>
            <person name="Adriaenssens E.M."/>
            <person name="Foster-Nyarko E."/>
            <person name="Jarju S."/>
            <person name="Secka A."/>
            <person name="Antonio M."/>
            <person name="Oren A."/>
            <person name="Chaudhuri R.R."/>
            <person name="La Ragione R."/>
            <person name="Hildebrand F."/>
            <person name="Pallen M.J."/>
        </authorList>
    </citation>
    <scope>NUCLEOTIDE SEQUENCE</scope>
    <source>
        <strain evidence="1">11300</strain>
    </source>
</reference>
<dbReference type="EMBL" id="DVMO01000061">
    <property type="protein sequence ID" value="HIU27560.1"/>
    <property type="molecule type" value="Genomic_DNA"/>
</dbReference>
<gene>
    <name evidence="1" type="ORF">IAD16_04210</name>
</gene>
<dbReference type="CDD" id="cd01983">
    <property type="entry name" value="SIMIBI"/>
    <property type="match status" value="1"/>
</dbReference>